<comment type="caution">
    <text evidence="4">The sequence shown here is derived from an EMBL/GenBank/DDBJ whole genome shotgun (WGS) entry which is preliminary data.</text>
</comment>
<keyword evidence="5" id="KW-1185">Reference proteome</keyword>
<evidence type="ECO:0000313" key="4">
    <source>
        <dbReference type="EMBL" id="RJG40158.1"/>
    </source>
</evidence>
<name>A0A418YB11_9GAMM</name>
<reference evidence="4 5" key="1">
    <citation type="submission" date="2018-09" db="EMBL/GenBank/DDBJ databases">
        <authorList>
            <person name="Wang F."/>
        </authorList>
    </citation>
    <scope>NUCLEOTIDE SEQUENCE [LARGE SCALE GENOMIC DNA]</scope>
    <source>
        <strain evidence="4 5">PLHSC7-2</strain>
    </source>
</reference>
<dbReference type="Pfam" id="PF01073">
    <property type="entry name" value="3Beta_HSD"/>
    <property type="match status" value="1"/>
</dbReference>
<evidence type="ECO:0000313" key="5">
    <source>
        <dbReference type="Proteomes" id="UP000283255"/>
    </source>
</evidence>
<dbReference type="OrthoDB" id="9803010at2"/>
<dbReference type="Proteomes" id="UP000283255">
    <property type="component" value="Unassembled WGS sequence"/>
</dbReference>
<keyword evidence="2" id="KW-0560">Oxidoreductase</keyword>
<dbReference type="PANTHER" id="PTHR43245:SF51">
    <property type="entry name" value="SHORT CHAIN DEHYDROGENASE_REDUCTASE FAMILY 42E, MEMBER 2"/>
    <property type="match status" value="1"/>
</dbReference>
<evidence type="ECO:0000256" key="2">
    <source>
        <dbReference type="ARBA" id="ARBA00023002"/>
    </source>
</evidence>
<feature type="domain" description="3-beta hydroxysteroid dehydrogenase/isomerase" evidence="3">
    <location>
        <begin position="7"/>
        <end position="247"/>
    </location>
</feature>
<accession>A0A418YB11</accession>
<dbReference type="PANTHER" id="PTHR43245">
    <property type="entry name" value="BIFUNCTIONAL POLYMYXIN RESISTANCE PROTEIN ARNA"/>
    <property type="match status" value="1"/>
</dbReference>
<dbReference type="GO" id="GO:0006694">
    <property type="term" value="P:steroid biosynthetic process"/>
    <property type="evidence" value="ECO:0007669"/>
    <property type="project" value="InterPro"/>
</dbReference>
<organism evidence="4 5">
    <name type="scientific">Motilimonas pumila</name>
    <dbReference type="NCBI Taxonomy" id="2303987"/>
    <lineage>
        <taxon>Bacteria</taxon>
        <taxon>Pseudomonadati</taxon>
        <taxon>Pseudomonadota</taxon>
        <taxon>Gammaproteobacteria</taxon>
        <taxon>Alteromonadales</taxon>
        <taxon>Alteromonadales genera incertae sedis</taxon>
        <taxon>Motilimonas</taxon>
    </lineage>
</organism>
<comment type="similarity">
    <text evidence="1">Belongs to the 3-beta-HSD family.</text>
</comment>
<dbReference type="InterPro" id="IPR050177">
    <property type="entry name" value="Lipid_A_modif_metabolic_enz"/>
</dbReference>
<sequence>MMQQVMITGARGFLGLSLVRLLRQHNIAVNALVRGPHPELSRLGVNVIIGNLADKVAISTAMENCDTVFHVASKAGVWGDEQEYIDTNVTGNQNIIDACQSLGIKHLVYTSTPSVIFSGKDEDGVDESTPYCSHPLNAYTRTKIIAERAVLAANSPQLKTCAIRPHLIWGPGDPHLIPRVIAKAKAGKLALVGKEDKLVDTVYVENAALAHFLAAQELHQDGKCAGKAYFISNDEPITMAAMLNHILAAAQLPAVSKRVPASLAYGIGAALETVYRFASLQQEPAMTRFVAKQLSTSHWFDISAAKRDFGYHAPITIAQGMAQLKQSFNQS</sequence>
<dbReference type="Gene3D" id="3.40.50.720">
    <property type="entry name" value="NAD(P)-binding Rossmann-like Domain"/>
    <property type="match status" value="1"/>
</dbReference>
<reference evidence="4 5" key="2">
    <citation type="submission" date="2019-01" db="EMBL/GenBank/DDBJ databases">
        <title>Motilimonas pumilus sp. nov., isolated from the gut of sea cucumber (Apostichopus japonicus).</title>
        <authorList>
            <person name="Wang F.-Q."/>
            <person name="Ren L.-H."/>
            <person name="Lin Y.-W."/>
            <person name="Sun G.-H."/>
            <person name="Du Z.-J."/>
            <person name="Zhao J.-X."/>
            <person name="Liu X.-J."/>
            <person name="Liu L.-J."/>
        </authorList>
    </citation>
    <scope>NUCLEOTIDE SEQUENCE [LARGE SCALE GENOMIC DNA]</scope>
    <source>
        <strain evidence="4 5">PLHSC7-2</strain>
    </source>
</reference>
<proteinExistence type="inferred from homology"/>
<dbReference type="GO" id="GO:0016616">
    <property type="term" value="F:oxidoreductase activity, acting on the CH-OH group of donors, NAD or NADP as acceptor"/>
    <property type="evidence" value="ECO:0007669"/>
    <property type="project" value="InterPro"/>
</dbReference>
<dbReference type="AlphaFoldDB" id="A0A418YB11"/>
<dbReference type="EMBL" id="QZCH01000028">
    <property type="protein sequence ID" value="RJG40158.1"/>
    <property type="molecule type" value="Genomic_DNA"/>
</dbReference>
<dbReference type="InterPro" id="IPR036291">
    <property type="entry name" value="NAD(P)-bd_dom_sf"/>
</dbReference>
<evidence type="ECO:0000256" key="1">
    <source>
        <dbReference type="ARBA" id="ARBA00009219"/>
    </source>
</evidence>
<evidence type="ECO:0000259" key="3">
    <source>
        <dbReference type="Pfam" id="PF01073"/>
    </source>
</evidence>
<dbReference type="RefSeq" id="WP_119912008.1">
    <property type="nucleotide sequence ID" value="NZ_QZCH01000028.1"/>
</dbReference>
<dbReference type="InterPro" id="IPR002225">
    <property type="entry name" value="3Beta_OHSteriod_DH/Estase"/>
</dbReference>
<dbReference type="SUPFAM" id="SSF51735">
    <property type="entry name" value="NAD(P)-binding Rossmann-fold domains"/>
    <property type="match status" value="1"/>
</dbReference>
<gene>
    <name evidence="4" type="ORF">D1Z90_17075</name>
</gene>
<protein>
    <submittedName>
        <fullName evidence="4">NAD-dependent epimerase/dehydratase family protein</fullName>
    </submittedName>
</protein>